<dbReference type="InterPro" id="IPR030678">
    <property type="entry name" value="Peptide/Ni-bd"/>
</dbReference>
<dbReference type="Gene3D" id="3.40.190.10">
    <property type="entry name" value="Periplasmic binding protein-like II"/>
    <property type="match status" value="1"/>
</dbReference>
<dbReference type="Proteomes" id="UP001596620">
    <property type="component" value="Unassembled WGS sequence"/>
</dbReference>
<sequence>MRRGKWQLLIAFMFVMALFMAACGNDSEDGGESAEGSTDESDEGEADNGGEEGEADSDSDGMADDQSLTVNIKTEPPSLHPGKATDTTSNAVLSQIFEGLTRIGPDGEPQKAMASEIDVSDDKKTYTFTIREDAEWSNGDPITAQTFADSWKWVLNPDSPDTDYAYQLYPIKGAEAAKKGDKSLDDVGITAVDDETLEVELEEPTPYFLELTAFYTFYPINQNVAESNEDWAADAGEDYVTNGPFLLDEWKHKNQVVLKKNPDYWDAENVNLETITMEMVNDENTSKQMYDEGELDWLGSPLDAVPLAAIPQMKQEGNLEISPKAGTYYYSFNTEKEPFTNKNIRKAFALSINRQAIVKNITKGEQEPGMALVPTAIWEENEEGYFDDNNVEKAKEYLDKGLEEMGLDELPKIKLSYNTDEAHAAIAKAAQDMWRENLGAEVELNNEEWNVYLDSMTEGNYQVGRMGWIADFLDPINFLEIFETVGGNNYTNWEDDEYASLLQEARKEKDEGVRKELLREAEQLFMDEMPLAPVYFYTNVYAHKDFVKDVTVGNLGTIQFKWGYIAEH</sequence>
<organism evidence="4 5">
    <name type="scientific">Lentibacillus kimchii</name>
    <dbReference type="NCBI Taxonomy" id="1542911"/>
    <lineage>
        <taxon>Bacteria</taxon>
        <taxon>Bacillati</taxon>
        <taxon>Bacillota</taxon>
        <taxon>Bacilli</taxon>
        <taxon>Bacillales</taxon>
        <taxon>Bacillaceae</taxon>
        <taxon>Lentibacillus</taxon>
    </lineage>
</organism>
<dbReference type="SUPFAM" id="SSF53850">
    <property type="entry name" value="Periplasmic binding protein-like II"/>
    <property type="match status" value="1"/>
</dbReference>
<dbReference type="CDD" id="cd08504">
    <property type="entry name" value="PBP2_OppA"/>
    <property type="match status" value="1"/>
</dbReference>
<dbReference type="PANTHER" id="PTHR30290">
    <property type="entry name" value="PERIPLASMIC BINDING COMPONENT OF ABC TRANSPORTER"/>
    <property type="match status" value="1"/>
</dbReference>
<evidence type="ECO:0000256" key="2">
    <source>
        <dbReference type="SAM" id="SignalP"/>
    </source>
</evidence>
<dbReference type="PANTHER" id="PTHR30290:SF79">
    <property type="entry name" value="DIPEPTIDE-BINDING PROTEIN DPPE"/>
    <property type="match status" value="1"/>
</dbReference>
<feature type="compositionally biased region" description="Acidic residues" evidence="1">
    <location>
        <begin position="26"/>
        <end position="63"/>
    </location>
</feature>
<evidence type="ECO:0000256" key="1">
    <source>
        <dbReference type="SAM" id="MobiDB-lite"/>
    </source>
</evidence>
<evidence type="ECO:0000313" key="5">
    <source>
        <dbReference type="Proteomes" id="UP001596620"/>
    </source>
</evidence>
<feature type="region of interest" description="Disordered" evidence="1">
    <location>
        <begin position="26"/>
        <end position="64"/>
    </location>
</feature>
<proteinExistence type="predicted"/>
<evidence type="ECO:0000259" key="3">
    <source>
        <dbReference type="Pfam" id="PF00496"/>
    </source>
</evidence>
<feature type="chain" id="PRO_5047108248" evidence="2">
    <location>
        <begin position="22"/>
        <end position="568"/>
    </location>
</feature>
<dbReference type="InterPro" id="IPR000914">
    <property type="entry name" value="SBP_5_dom"/>
</dbReference>
<dbReference type="Gene3D" id="3.90.76.10">
    <property type="entry name" value="Dipeptide-binding Protein, Domain 1"/>
    <property type="match status" value="1"/>
</dbReference>
<dbReference type="PROSITE" id="PS51257">
    <property type="entry name" value="PROKAR_LIPOPROTEIN"/>
    <property type="match status" value="1"/>
</dbReference>
<accession>A0ABW2UYZ8</accession>
<dbReference type="PIRSF" id="PIRSF002741">
    <property type="entry name" value="MppA"/>
    <property type="match status" value="1"/>
</dbReference>
<keyword evidence="2" id="KW-0732">Signal</keyword>
<protein>
    <submittedName>
        <fullName evidence="4">Peptide ABC transporter substrate-binding protein</fullName>
    </submittedName>
</protein>
<feature type="signal peptide" evidence="2">
    <location>
        <begin position="1"/>
        <end position="21"/>
    </location>
</feature>
<dbReference type="InterPro" id="IPR039424">
    <property type="entry name" value="SBP_5"/>
</dbReference>
<dbReference type="Gene3D" id="3.10.105.10">
    <property type="entry name" value="Dipeptide-binding Protein, Domain 3"/>
    <property type="match status" value="1"/>
</dbReference>
<reference evidence="5" key="1">
    <citation type="journal article" date="2019" name="Int. J. Syst. Evol. Microbiol.">
        <title>The Global Catalogue of Microorganisms (GCM) 10K type strain sequencing project: providing services to taxonomists for standard genome sequencing and annotation.</title>
        <authorList>
            <consortium name="The Broad Institute Genomics Platform"/>
            <consortium name="The Broad Institute Genome Sequencing Center for Infectious Disease"/>
            <person name="Wu L."/>
            <person name="Ma J."/>
        </authorList>
    </citation>
    <scope>NUCLEOTIDE SEQUENCE [LARGE SCALE GENOMIC DNA]</scope>
    <source>
        <strain evidence="5">JCM 30234</strain>
    </source>
</reference>
<keyword evidence="5" id="KW-1185">Reference proteome</keyword>
<dbReference type="EMBL" id="JBHTGR010000056">
    <property type="protein sequence ID" value="MFC7747910.1"/>
    <property type="molecule type" value="Genomic_DNA"/>
</dbReference>
<name>A0ABW2UYZ8_9BACI</name>
<feature type="domain" description="Solute-binding protein family 5" evidence="3">
    <location>
        <begin position="108"/>
        <end position="488"/>
    </location>
</feature>
<evidence type="ECO:0000313" key="4">
    <source>
        <dbReference type="EMBL" id="MFC7747910.1"/>
    </source>
</evidence>
<gene>
    <name evidence="4" type="ORF">ACFQU8_11995</name>
</gene>
<dbReference type="RefSeq" id="WP_382360477.1">
    <property type="nucleotide sequence ID" value="NZ_JBHTGR010000056.1"/>
</dbReference>
<dbReference type="Pfam" id="PF00496">
    <property type="entry name" value="SBP_bac_5"/>
    <property type="match status" value="1"/>
</dbReference>
<comment type="caution">
    <text evidence="4">The sequence shown here is derived from an EMBL/GenBank/DDBJ whole genome shotgun (WGS) entry which is preliminary data.</text>
</comment>